<dbReference type="SUPFAM" id="SSF52540">
    <property type="entry name" value="P-loop containing nucleoside triphosphate hydrolases"/>
    <property type="match status" value="1"/>
</dbReference>
<evidence type="ECO:0000256" key="4">
    <source>
        <dbReference type="ARBA" id="ARBA00023163"/>
    </source>
</evidence>
<dbReference type="Pfam" id="PF03704">
    <property type="entry name" value="BTAD"/>
    <property type="match status" value="1"/>
</dbReference>
<dbReference type="InterPro" id="IPR027417">
    <property type="entry name" value="P-loop_NTPase"/>
</dbReference>
<comment type="caution">
    <text evidence="7">The sequence shown here is derived from an EMBL/GenBank/DDBJ whole genome shotgun (WGS) entry which is preliminary data.</text>
</comment>
<dbReference type="SUPFAM" id="SSF48452">
    <property type="entry name" value="TPR-like"/>
    <property type="match status" value="3"/>
</dbReference>
<dbReference type="GO" id="GO:0006355">
    <property type="term" value="P:regulation of DNA-templated transcription"/>
    <property type="evidence" value="ECO:0007669"/>
    <property type="project" value="InterPro"/>
</dbReference>
<dbReference type="InterPro" id="IPR001867">
    <property type="entry name" value="OmpR/PhoB-type_DNA-bd"/>
</dbReference>
<accession>A0A919PU13</accession>
<protein>
    <submittedName>
        <fullName evidence="7">SARP family transcriptional regulator</fullName>
    </submittedName>
</protein>
<keyword evidence="2" id="KW-0805">Transcription regulation</keyword>
<evidence type="ECO:0000256" key="1">
    <source>
        <dbReference type="ARBA" id="ARBA00005820"/>
    </source>
</evidence>
<dbReference type="AlphaFoldDB" id="A0A919PU13"/>
<dbReference type="SMART" id="SM00028">
    <property type="entry name" value="TPR"/>
    <property type="match status" value="5"/>
</dbReference>
<dbReference type="SUPFAM" id="SSF46894">
    <property type="entry name" value="C-terminal effector domain of the bipartite response regulators"/>
    <property type="match status" value="1"/>
</dbReference>
<dbReference type="PANTHER" id="PTHR35807:SF1">
    <property type="entry name" value="TRANSCRIPTIONAL REGULATOR REDD"/>
    <property type="match status" value="1"/>
</dbReference>
<keyword evidence="4" id="KW-0804">Transcription</keyword>
<dbReference type="RefSeq" id="WP_203852453.1">
    <property type="nucleotide sequence ID" value="NZ_BAAAVW010000014.1"/>
</dbReference>
<dbReference type="EMBL" id="BONQ01000139">
    <property type="protein sequence ID" value="GIG50820.1"/>
    <property type="molecule type" value="Genomic_DNA"/>
</dbReference>
<dbReference type="Gene3D" id="1.10.10.10">
    <property type="entry name" value="Winged helix-like DNA-binding domain superfamily/Winged helix DNA-binding domain"/>
    <property type="match status" value="1"/>
</dbReference>
<evidence type="ECO:0000259" key="6">
    <source>
        <dbReference type="PROSITE" id="PS51755"/>
    </source>
</evidence>
<evidence type="ECO:0000256" key="3">
    <source>
        <dbReference type="ARBA" id="ARBA00023125"/>
    </source>
</evidence>
<dbReference type="InterPro" id="IPR036388">
    <property type="entry name" value="WH-like_DNA-bd_sf"/>
</dbReference>
<evidence type="ECO:0000256" key="2">
    <source>
        <dbReference type="ARBA" id="ARBA00023015"/>
    </source>
</evidence>
<proteinExistence type="inferred from homology"/>
<evidence type="ECO:0000256" key="5">
    <source>
        <dbReference type="PROSITE-ProRule" id="PRU01091"/>
    </source>
</evidence>
<dbReference type="InterPro" id="IPR019734">
    <property type="entry name" value="TPR_rpt"/>
</dbReference>
<sequence length="993" mass="108648">MVGLPERARIDFRVLGPLEVTGRDGPVRVPPGRQEVVLAALLMEINRVVGSSHLVDLIWDEEPPDTARTQVQICVSRLRRNLADAGIQASIATKSPGYLMRATDDAIDLHVFNRLVAEARVLAGNGARAEAAERLRSAVALWRGPFLTGIPSDALRARALRIDEDRLNAIETYLDLELELGRHHQLVGEVGRLVHEHPLRERLRGQLMLALYRSGRQAEALEVYRTGRDLLIEELGLTPGDELRSLEAAILGGDAALHELPGQGPIEPAAPVVPSPPPVEQPHQLPADTADFVGRGDLIHAAEEILTGADAWRAMGVVVIVGMPGVGKSTLARHIAHRLGREHFPTGQLYCDLGGTRAVPVETVEVLGRFLRALGIPGPMIPDTLDERAEMYRNLLSQRRVLVVLDDAASEQQIIPLLPGSASCAVLVTSRVRLTALPGAHQLELDILDTAQALELLGRVIGAGRVAKESQAAVALVRTVGGLPLALRIIAARLAARPHWSLASMVHRLANERHRLDELAHGEMTIRASLSLTHDGLDRSARALLRLLSLAEGPSMPGWLAGAAVDDHRPFPSDLLEPLVDVQMLEAVAVEPTGEFRYRFHEIIRVFAREQLVALDDAMVRVAARERMLGGWLAIAEQAHRRIYGGDFTVLHGSAPRWQPPPGYVEQVLADPLEWMDSEHVNLCTAVEQAAAEQLHELCWDLAATLVTLFEARGYHEQWEKSHRQALEATDRAGNLRGTAVLLGSVGTLHISRGQPDRARAVLARAQALFQQLDDRHGLAMCHRDLGLLDRQRGADDAALDSYQQALRGFDLVGDVVGRASVLTQRAHIRMRRGDSAIAHAELEEALDIYRSAGYVGGQAQALRRMAQVLAERGESAQAEQILTDVLAMVRRSGDVIGEGHLLRNLGQVNTELGRFTQAREMYVRGLTVREQVLDHGGAALIRLDLARLMDRIGEPAAAAELLERAIATFQDRSMEPERGQAERLLATLTARR</sequence>
<keyword evidence="3 5" id="KW-0238">DNA-binding</keyword>
<feature type="DNA-binding region" description="OmpR/PhoB-type" evidence="5">
    <location>
        <begin position="2"/>
        <end position="102"/>
    </location>
</feature>
<dbReference type="SMART" id="SM00382">
    <property type="entry name" value="AAA"/>
    <property type="match status" value="1"/>
</dbReference>
<dbReference type="Pfam" id="PF00931">
    <property type="entry name" value="NB-ARC"/>
    <property type="match status" value="1"/>
</dbReference>
<dbReference type="InterPro" id="IPR002182">
    <property type="entry name" value="NB-ARC"/>
</dbReference>
<feature type="domain" description="OmpR/PhoB-type" evidence="6">
    <location>
        <begin position="2"/>
        <end position="102"/>
    </location>
</feature>
<dbReference type="SMART" id="SM00862">
    <property type="entry name" value="Trans_reg_C"/>
    <property type="match status" value="1"/>
</dbReference>
<dbReference type="GO" id="GO:0003677">
    <property type="term" value="F:DNA binding"/>
    <property type="evidence" value="ECO:0007669"/>
    <property type="project" value="UniProtKB-UniRule"/>
</dbReference>
<gene>
    <name evidence="7" type="ORF">Dsi01nite_088610</name>
</gene>
<dbReference type="CDD" id="cd15831">
    <property type="entry name" value="BTAD"/>
    <property type="match status" value="1"/>
</dbReference>
<keyword evidence="8" id="KW-1185">Reference proteome</keyword>
<name>A0A919PU13_9ACTN</name>
<dbReference type="InterPro" id="IPR051677">
    <property type="entry name" value="AfsR-DnrI-RedD_regulator"/>
</dbReference>
<dbReference type="Gene3D" id="1.25.40.10">
    <property type="entry name" value="Tetratricopeptide repeat domain"/>
    <property type="match status" value="2"/>
</dbReference>
<dbReference type="PROSITE" id="PS51755">
    <property type="entry name" value="OMPR_PHOB"/>
    <property type="match status" value="1"/>
</dbReference>
<dbReference type="GO" id="GO:0043531">
    <property type="term" value="F:ADP binding"/>
    <property type="evidence" value="ECO:0007669"/>
    <property type="project" value="InterPro"/>
</dbReference>
<dbReference type="InterPro" id="IPR011990">
    <property type="entry name" value="TPR-like_helical_dom_sf"/>
</dbReference>
<dbReference type="PANTHER" id="PTHR35807">
    <property type="entry name" value="TRANSCRIPTIONAL REGULATOR REDD-RELATED"/>
    <property type="match status" value="1"/>
</dbReference>
<dbReference type="Pfam" id="PF13424">
    <property type="entry name" value="TPR_12"/>
    <property type="match status" value="2"/>
</dbReference>
<dbReference type="PRINTS" id="PR00364">
    <property type="entry name" value="DISEASERSIST"/>
</dbReference>
<dbReference type="Pfam" id="PF00486">
    <property type="entry name" value="Trans_reg_C"/>
    <property type="match status" value="1"/>
</dbReference>
<evidence type="ECO:0000313" key="8">
    <source>
        <dbReference type="Proteomes" id="UP000660611"/>
    </source>
</evidence>
<organism evidence="7 8">
    <name type="scientific">Dactylosporangium siamense</name>
    <dbReference type="NCBI Taxonomy" id="685454"/>
    <lineage>
        <taxon>Bacteria</taxon>
        <taxon>Bacillati</taxon>
        <taxon>Actinomycetota</taxon>
        <taxon>Actinomycetes</taxon>
        <taxon>Micromonosporales</taxon>
        <taxon>Micromonosporaceae</taxon>
        <taxon>Dactylosporangium</taxon>
    </lineage>
</organism>
<comment type="similarity">
    <text evidence="1">Belongs to the AfsR/DnrI/RedD regulatory family.</text>
</comment>
<dbReference type="Gene3D" id="3.40.50.300">
    <property type="entry name" value="P-loop containing nucleotide triphosphate hydrolases"/>
    <property type="match status" value="1"/>
</dbReference>
<dbReference type="Proteomes" id="UP000660611">
    <property type="component" value="Unassembled WGS sequence"/>
</dbReference>
<dbReference type="InterPro" id="IPR003593">
    <property type="entry name" value="AAA+_ATPase"/>
</dbReference>
<reference evidence="7" key="1">
    <citation type="submission" date="2021-01" db="EMBL/GenBank/DDBJ databases">
        <title>Whole genome shotgun sequence of Dactylosporangium siamense NBRC 106093.</title>
        <authorList>
            <person name="Komaki H."/>
            <person name="Tamura T."/>
        </authorList>
    </citation>
    <scope>NUCLEOTIDE SEQUENCE</scope>
    <source>
        <strain evidence="7">NBRC 106093</strain>
    </source>
</reference>
<dbReference type="InterPro" id="IPR016032">
    <property type="entry name" value="Sig_transdc_resp-reg_C-effctor"/>
</dbReference>
<evidence type="ECO:0000313" key="7">
    <source>
        <dbReference type="EMBL" id="GIG50820.1"/>
    </source>
</evidence>
<dbReference type="SMART" id="SM01043">
    <property type="entry name" value="BTAD"/>
    <property type="match status" value="1"/>
</dbReference>
<dbReference type="GO" id="GO:0000160">
    <property type="term" value="P:phosphorelay signal transduction system"/>
    <property type="evidence" value="ECO:0007669"/>
    <property type="project" value="InterPro"/>
</dbReference>
<dbReference type="InterPro" id="IPR005158">
    <property type="entry name" value="BTAD"/>
</dbReference>